<dbReference type="CTD" id="568967"/>
<dbReference type="InterPro" id="IPR050216">
    <property type="entry name" value="LRR_domain-containing"/>
</dbReference>
<dbReference type="Proteomes" id="UP000265140">
    <property type="component" value="Chromosome 5"/>
</dbReference>
<dbReference type="SUPFAM" id="SSF52058">
    <property type="entry name" value="L domain-like"/>
    <property type="match status" value="1"/>
</dbReference>
<reference evidence="3 4" key="2">
    <citation type="submission" date="2020-02" db="EMBL/GenBank/DDBJ databases">
        <title>Esox lucius (northern pike) genome, fEsoLuc1, primary haplotype.</title>
        <authorList>
            <person name="Myers G."/>
            <person name="Karagic N."/>
            <person name="Meyer A."/>
            <person name="Pippel M."/>
            <person name="Reichard M."/>
            <person name="Winkler S."/>
            <person name="Tracey A."/>
            <person name="Sims Y."/>
            <person name="Howe K."/>
            <person name="Rhie A."/>
            <person name="Formenti G."/>
            <person name="Durbin R."/>
            <person name="Fedrigo O."/>
            <person name="Jarvis E.D."/>
        </authorList>
    </citation>
    <scope>NUCLEOTIDE SEQUENCE [LARGE SCALE GENOMIC DNA]</scope>
</reference>
<dbReference type="RefSeq" id="XP_010863563.1">
    <property type="nucleotide sequence ID" value="XM_010865261.2"/>
</dbReference>
<dbReference type="Pfam" id="PF13855">
    <property type="entry name" value="LRR_8"/>
    <property type="match status" value="2"/>
</dbReference>
<dbReference type="Gene3D" id="3.80.10.10">
    <property type="entry name" value="Ribonuclease Inhibitor"/>
    <property type="match status" value="1"/>
</dbReference>
<evidence type="ECO:0000313" key="4">
    <source>
        <dbReference type="Proteomes" id="UP000265140"/>
    </source>
</evidence>
<dbReference type="AlphaFoldDB" id="A0A6Q2XKY0"/>
<evidence type="ECO:0000256" key="1">
    <source>
        <dbReference type="ARBA" id="ARBA00022614"/>
    </source>
</evidence>
<name>A0A6Q2XKY0_ESOLU</name>
<dbReference type="PROSITE" id="PS51450">
    <property type="entry name" value="LRR"/>
    <property type="match status" value="1"/>
</dbReference>
<dbReference type="InterPro" id="IPR032675">
    <property type="entry name" value="LRR_dom_sf"/>
</dbReference>
<keyword evidence="1" id="KW-0433">Leucine-rich repeat</keyword>
<dbReference type="Ensembl" id="ENSELUT00000093762.1">
    <property type="protein sequence ID" value="ENSELUP00000096361.1"/>
    <property type="gene ID" value="ENSELUG00000030716.2"/>
</dbReference>
<dbReference type="PANTHER" id="PTHR48051:SF42">
    <property type="entry name" value="LEUCINE-RICH REPEAT-CONTAINING PROTEIN 18-LIKE"/>
    <property type="match status" value="1"/>
</dbReference>
<dbReference type="InParanoid" id="A0A6Q2XKY0"/>
<keyword evidence="2" id="KW-0677">Repeat</keyword>
<dbReference type="Bgee" id="ENSELUG00000030716">
    <property type="expression patterns" value="Expressed in mesonephros and 3 other cell types or tissues"/>
</dbReference>
<dbReference type="SMART" id="SM00369">
    <property type="entry name" value="LRR_TYP"/>
    <property type="match status" value="4"/>
</dbReference>
<dbReference type="PANTHER" id="PTHR48051">
    <property type="match status" value="1"/>
</dbReference>
<sequence length="255" mass="29122">MAKGRKRSNEPKGRKITLKMAKLALKLTMDGKRRLDLSNMEIAIFPKCILKLCDVDELDLSRNLLKKLPNSIDKFVNLRWLDLHSNQLDHIPEAIGRLQNLHSLNLCNNHLSTVGLPSEIGLLRKLRSLNLGMNVLERIPSSIAGLKELRHVALFNNLLTREPDCLRNLPHLESVNLKCNPIPPEDDKGTGAVRRVECLYLVKESCLCASCLWKVKEDRRKVDSWLSEDHSHRKSRFSGMITPNSVAQEDQVTWR</sequence>
<dbReference type="Ensembl" id="ENSELUT00000070824.2">
    <property type="protein sequence ID" value="ENSELUP00000053857.2"/>
    <property type="gene ID" value="ENSELUG00000030716.2"/>
</dbReference>
<dbReference type="GeneTree" id="ENSGT00940000156026"/>
<dbReference type="GO" id="GO:0005737">
    <property type="term" value="C:cytoplasm"/>
    <property type="evidence" value="ECO:0007669"/>
    <property type="project" value="TreeGrafter"/>
</dbReference>
<keyword evidence="4" id="KW-1185">Reference proteome</keyword>
<organism evidence="3 4">
    <name type="scientific">Esox lucius</name>
    <name type="common">Northern pike</name>
    <dbReference type="NCBI Taxonomy" id="8010"/>
    <lineage>
        <taxon>Eukaryota</taxon>
        <taxon>Metazoa</taxon>
        <taxon>Chordata</taxon>
        <taxon>Craniata</taxon>
        <taxon>Vertebrata</taxon>
        <taxon>Euteleostomi</taxon>
        <taxon>Actinopterygii</taxon>
        <taxon>Neopterygii</taxon>
        <taxon>Teleostei</taxon>
        <taxon>Protacanthopterygii</taxon>
        <taxon>Esociformes</taxon>
        <taxon>Esocidae</taxon>
        <taxon>Esox</taxon>
    </lineage>
</organism>
<reference evidence="4" key="1">
    <citation type="journal article" date="2014" name="PLoS ONE">
        <title>The genome and linkage map of the northern pike (Esox lucius): conserved synteny revealed between the salmonid sister group and the Neoteleostei.</title>
        <authorList>
            <person name="Rondeau E.B."/>
            <person name="Minkley D.R."/>
            <person name="Leong J.S."/>
            <person name="Messmer A.M."/>
            <person name="Jantzen J.R."/>
            <person name="von Schalburg K.R."/>
            <person name="Lemon C."/>
            <person name="Bird N.H."/>
            <person name="Koop B.F."/>
        </authorList>
    </citation>
    <scope>NUCLEOTIDE SEQUENCE</scope>
</reference>
<dbReference type="OMA" id="DSQEDWR"/>
<dbReference type="OrthoDB" id="676979at2759"/>
<dbReference type="InterPro" id="IPR003591">
    <property type="entry name" value="Leu-rich_rpt_typical-subtyp"/>
</dbReference>
<evidence type="ECO:0000313" key="3">
    <source>
        <dbReference type="Ensembl" id="ENSELUP00000053857.2"/>
    </source>
</evidence>
<protein>
    <recommendedName>
        <fullName evidence="5">Leucine rich repeat containing 18b</fullName>
    </recommendedName>
</protein>
<reference evidence="3" key="3">
    <citation type="submission" date="2025-05" db="UniProtKB">
        <authorList>
            <consortium name="Ensembl"/>
        </authorList>
    </citation>
    <scope>IDENTIFICATION</scope>
</reference>
<accession>A0A6Q2XKY0</accession>
<evidence type="ECO:0000256" key="2">
    <source>
        <dbReference type="ARBA" id="ARBA00022737"/>
    </source>
</evidence>
<dbReference type="GeneID" id="105006623"/>
<proteinExistence type="predicted"/>
<evidence type="ECO:0008006" key="5">
    <source>
        <dbReference type="Google" id="ProtNLM"/>
    </source>
</evidence>
<dbReference type="InterPro" id="IPR001611">
    <property type="entry name" value="Leu-rich_rpt"/>
</dbReference>